<evidence type="ECO:0000313" key="1">
    <source>
        <dbReference type="EMBL" id="KAL2330823.1"/>
    </source>
</evidence>
<organism evidence="1 2">
    <name type="scientific">Flemingia macrophylla</name>
    <dbReference type="NCBI Taxonomy" id="520843"/>
    <lineage>
        <taxon>Eukaryota</taxon>
        <taxon>Viridiplantae</taxon>
        <taxon>Streptophyta</taxon>
        <taxon>Embryophyta</taxon>
        <taxon>Tracheophyta</taxon>
        <taxon>Spermatophyta</taxon>
        <taxon>Magnoliopsida</taxon>
        <taxon>eudicotyledons</taxon>
        <taxon>Gunneridae</taxon>
        <taxon>Pentapetalae</taxon>
        <taxon>rosids</taxon>
        <taxon>fabids</taxon>
        <taxon>Fabales</taxon>
        <taxon>Fabaceae</taxon>
        <taxon>Papilionoideae</taxon>
        <taxon>50 kb inversion clade</taxon>
        <taxon>NPAAA clade</taxon>
        <taxon>indigoferoid/millettioid clade</taxon>
        <taxon>Phaseoleae</taxon>
        <taxon>Flemingia</taxon>
    </lineage>
</organism>
<name>A0ABD1M4Y1_9FABA</name>
<dbReference type="Proteomes" id="UP001603857">
    <property type="component" value="Unassembled WGS sequence"/>
</dbReference>
<comment type="caution">
    <text evidence="1">The sequence shown here is derived from an EMBL/GenBank/DDBJ whole genome shotgun (WGS) entry which is preliminary data.</text>
</comment>
<sequence>MALVMALFFAVASAQESSPAPAPDRCRSHRSRFQLRSGDWSVRCDVNSRHLEALMF</sequence>
<dbReference type="EMBL" id="JBGMDY010000006">
    <property type="protein sequence ID" value="KAL2330823.1"/>
    <property type="molecule type" value="Genomic_DNA"/>
</dbReference>
<accession>A0ABD1M4Y1</accession>
<dbReference type="AlphaFoldDB" id="A0ABD1M4Y1"/>
<proteinExistence type="predicted"/>
<gene>
    <name evidence="1" type="ORF">Fmac_018404</name>
</gene>
<reference evidence="1 2" key="1">
    <citation type="submission" date="2024-08" db="EMBL/GenBank/DDBJ databases">
        <title>Insights into the chromosomal genome structure of Flemingia macrophylla.</title>
        <authorList>
            <person name="Ding Y."/>
            <person name="Zhao Y."/>
            <person name="Bi W."/>
            <person name="Wu M."/>
            <person name="Zhao G."/>
            <person name="Gong Y."/>
            <person name="Li W."/>
            <person name="Zhang P."/>
        </authorList>
    </citation>
    <scope>NUCLEOTIDE SEQUENCE [LARGE SCALE GENOMIC DNA]</scope>
    <source>
        <strain evidence="1">DYQJB</strain>
        <tissue evidence="1">Leaf</tissue>
    </source>
</reference>
<keyword evidence="2" id="KW-1185">Reference proteome</keyword>
<evidence type="ECO:0000313" key="2">
    <source>
        <dbReference type="Proteomes" id="UP001603857"/>
    </source>
</evidence>
<protein>
    <submittedName>
        <fullName evidence="1">Uncharacterized protein</fullName>
    </submittedName>
</protein>